<reference evidence="1 2" key="1">
    <citation type="submission" date="2017-04" db="EMBL/GenBank/DDBJ databases">
        <title>Draft genome sequence of Tuber borchii Vittad., a whitish edible truffle.</title>
        <authorList>
            <consortium name="DOE Joint Genome Institute"/>
            <person name="Murat C."/>
            <person name="Kuo A."/>
            <person name="Barry K.W."/>
            <person name="Clum A."/>
            <person name="Dockter R.B."/>
            <person name="Fauchery L."/>
            <person name="Iotti M."/>
            <person name="Kohler A."/>
            <person name="Labutti K."/>
            <person name="Lindquist E.A."/>
            <person name="Lipzen A."/>
            <person name="Ohm R.A."/>
            <person name="Wang M."/>
            <person name="Grigoriev I.V."/>
            <person name="Zambonelli A."/>
            <person name="Martin F.M."/>
        </authorList>
    </citation>
    <scope>NUCLEOTIDE SEQUENCE [LARGE SCALE GENOMIC DNA]</scope>
    <source>
        <strain evidence="1 2">Tbo3840</strain>
    </source>
</reference>
<gene>
    <name evidence="1" type="ORF">B9Z19DRAFT_157047</name>
</gene>
<dbReference type="AlphaFoldDB" id="A0A2T6ZQ04"/>
<accession>A0A2T6ZQ04</accession>
<evidence type="ECO:0000313" key="1">
    <source>
        <dbReference type="EMBL" id="PUU77561.1"/>
    </source>
</evidence>
<sequence length="126" mass="13886">MIDRRSREAPVISLLLDTMFVSGIASTTPAMVAATNFTADKTLIMISTCVFACTGWPCWPRHLTQAPTSTLCASTHVIGLEFHLFWCVTTKTGATSTRRLEYSGTIVLQLQDPRRIIQSSPIVAQR</sequence>
<evidence type="ECO:0000313" key="2">
    <source>
        <dbReference type="Proteomes" id="UP000244722"/>
    </source>
</evidence>
<keyword evidence="2" id="KW-1185">Reference proteome</keyword>
<dbReference type="EMBL" id="NESQ01000149">
    <property type="protein sequence ID" value="PUU77561.1"/>
    <property type="molecule type" value="Genomic_DNA"/>
</dbReference>
<protein>
    <submittedName>
        <fullName evidence="1">Uncharacterized protein</fullName>
    </submittedName>
</protein>
<proteinExistence type="predicted"/>
<organism evidence="1 2">
    <name type="scientific">Tuber borchii</name>
    <name type="common">White truffle</name>
    <dbReference type="NCBI Taxonomy" id="42251"/>
    <lineage>
        <taxon>Eukaryota</taxon>
        <taxon>Fungi</taxon>
        <taxon>Dikarya</taxon>
        <taxon>Ascomycota</taxon>
        <taxon>Pezizomycotina</taxon>
        <taxon>Pezizomycetes</taxon>
        <taxon>Pezizales</taxon>
        <taxon>Tuberaceae</taxon>
        <taxon>Tuber</taxon>
    </lineage>
</organism>
<name>A0A2T6ZQ04_TUBBO</name>
<dbReference type="Proteomes" id="UP000244722">
    <property type="component" value="Unassembled WGS sequence"/>
</dbReference>
<comment type="caution">
    <text evidence="1">The sequence shown here is derived from an EMBL/GenBank/DDBJ whole genome shotgun (WGS) entry which is preliminary data.</text>
</comment>